<proteinExistence type="predicted"/>
<name>A0AA41VSL4_PAPNU</name>
<evidence type="ECO:0000313" key="1">
    <source>
        <dbReference type="EMBL" id="MCL7046418.1"/>
    </source>
</evidence>
<gene>
    <name evidence="1" type="ORF">MKW94_016892</name>
</gene>
<comment type="caution">
    <text evidence="1">The sequence shown here is derived from an EMBL/GenBank/DDBJ whole genome shotgun (WGS) entry which is preliminary data.</text>
</comment>
<protein>
    <submittedName>
        <fullName evidence="1">Uncharacterized protein</fullName>
    </submittedName>
</protein>
<dbReference type="Proteomes" id="UP001177140">
    <property type="component" value="Unassembled WGS sequence"/>
</dbReference>
<evidence type="ECO:0000313" key="2">
    <source>
        <dbReference type="Proteomes" id="UP001177140"/>
    </source>
</evidence>
<organism evidence="1 2">
    <name type="scientific">Papaver nudicaule</name>
    <name type="common">Iceland poppy</name>
    <dbReference type="NCBI Taxonomy" id="74823"/>
    <lineage>
        <taxon>Eukaryota</taxon>
        <taxon>Viridiplantae</taxon>
        <taxon>Streptophyta</taxon>
        <taxon>Embryophyta</taxon>
        <taxon>Tracheophyta</taxon>
        <taxon>Spermatophyta</taxon>
        <taxon>Magnoliopsida</taxon>
        <taxon>Ranunculales</taxon>
        <taxon>Papaveraceae</taxon>
        <taxon>Papaveroideae</taxon>
        <taxon>Papaver</taxon>
    </lineage>
</organism>
<keyword evidence="2" id="KW-1185">Reference proteome</keyword>
<dbReference type="EMBL" id="JAJJMA010281077">
    <property type="protein sequence ID" value="MCL7046418.1"/>
    <property type="molecule type" value="Genomic_DNA"/>
</dbReference>
<feature type="non-terminal residue" evidence="1">
    <location>
        <position position="89"/>
    </location>
</feature>
<dbReference type="AlphaFoldDB" id="A0AA41VSL4"/>
<reference evidence="1" key="1">
    <citation type="submission" date="2022-03" db="EMBL/GenBank/DDBJ databases">
        <title>A functionally conserved STORR gene fusion in Papaver species that diverged 16.8 million years ago.</title>
        <authorList>
            <person name="Catania T."/>
        </authorList>
    </citation>
    <scope>NUCLEOTIDE SEQUENCE</scope>
    <source>
        <strain evidence="1">S-191538</strain>
    </source>
</reference>
<sequence length="89" mass="10461">MESNVVAKCLCRAFCAPSSPAAKRVKINRCIKRISQACWWSFPGLSNSMKKRKLKAMFIIKLQVGKTDEYGEEGEQRYRRWTRDFHLYL</sequence>
<accession>A0AA41VSL4</accession>